<protein>
    <submittedName>
        <fullName evidence="3">CylJ protein</fullName>
    </submittedName>
</protein>
<keyword evidence="4" id="KW-1185">Reference proteome</keyword>
<dbReference type="Proteomes" id="UP000269374">
    <property type="component" value="Plasmid unnamed1"/>
</dbReference>
<dbReference type="PANTHER" id="PTHR48043:SF145">
    <property type="entry name" value="FI06409P-RELATED"/>
    <property type="match status" value="1"/>
</dbReference>
<dbReference type="AlphaFoldDB" id="A0A387BDN9"/>
<gene>
    <name evidence="3" type="ORF">D7I46_13090</name>
</gene>
<dbReference type="Pfam" id="PF00201">
    <property type="entry name" value="UDPGT"/>
    <property type="match status" value="1"/>
</dbReference>
<dbReference type="KEGG" id="lact:D7I46_13090"/>
<dbReference type="InterPro" id="IPR050271">
    <property type="entry name" value="UDP-glycosyltransferase"/>
</dbReference>
<evidence type="ECO:0000313" key="4">
    <source>
        <dbReference type="Proteomes" id="UP000269374"/>
    </source>
</evidence>
<keyword evidence="1" id="KW-0328">Glycosyltransferase</keyword>
<dbReference type="Gene3D" id="3.40.50.2000">
    <property type="entry name" value="Glycogen Phosphorylase B"/>
    <property type="match status" value="1"/>
</dbReference>
<keyword evidence="3" id="KW-0614">Plasmid</keyword>
<geneLocation type="plasmid" evidence="3 4">
    <name>unnamed1</name>
</geneLocation>
<keyword evidence="2" id="KW-0808">Transferase</keyword>
<dbReference type="OrthoDB" id="3416605at2"/>
<dbReference type="GO" id="GO:0008194">
    <property type="term" value="F:UDP-glycosyltransferase activity"/>
    <property type="evidence" value="ECO:0007669"/>
    <property type="project" value="InterPro"/>
</dbReference>
<reference evidence="3 4" key="1">
    <citation type="submission" date="2018-09" db="EMBL/GenBank/DDBJ databases">
        <title>Genome sequencing of strain 1JSPR-7.</title>
        <authorList>
            <person name="Heo J."/>
            <person name="Kim S.-J."/>
            <person name="Kwon S.-W."/>
        </authorList>
    </citation>
    <scope>NUCLEOTIDE SEQUENCE [LARGE SCALE GENOMIC DNA]</scope>
    <source>
        <strain evidence="3 4">1JSPR-7</strain>
        <plasmid evidence="3 4">unnamed1</plasmid>
    </source>
</reference>
<evidence type="ECO:0000313" key="3">
    <source>
        <dbReference type="EMBL" id="AYG02065.1"/>
    </source>
</evidence>
<dbReference type="SUPFAM" id="SSF53756">
    <property type="entry name" value="UDP-Glycosyltransferase/glycogen phosphorylase"/>
    <property type="match status" value="1"/>
</dbReference>
<dbReference type="InterPro" id="IPR002213">
    <property type="entry name" value="UDP_glucos_trans"/>
</dbReference>
<organism evidence="3 4">
    <name type="scientific">Lactococcus allomyrinae</name>
    <dbReference type="NCBI Taxonomy" id="2419773"/>
    <lineage>
        <taxon>Bacteria</taxon>
        <taxon>Bacillati</taxon>
        <taxon>Bacillota</taxon>
        <taxon>Bacilli</taxon>
        <taxon>Lactobacillales</taxon>
        <taxon>Streptococcaceae</taxon>
        <taxon>Lactococcus</taxon>
    </lineage>
</organism>
<name>A0A387BDN9_9LACT</name>
<accession>A0A387BDN9</accession>
<dbReference type="RefSeq" id="WP_120773434.1">
    <property type="nucleotide sequence ID" value="NZ_CP032628.1"/>
</dbReference>
<dbReference type="PANTHER" id="PTHR48043">
    <property type="entry name" value="EG:EG0003.4 PROTEIN-RELATED"/>
    <property type="match status" value="1"/>
</dbReference>
<sequence>MKKFLFAPFMMNLGESQRLSQIAQRLQEEGYEIHILGKNFYPFLFENPNYIFHECLADEHIYSEERYKDFFSFDTDFNFLTDEEIKEVCNFERKLLNEYNFSAVFTGYRLSIVVSCKIEKVPLIWIISGAIHIDEIVQNIEGIVPNNMNYRLQSEAVKNTLKRVVLSYSNNVKSWNRYLQSEGTSTLKNSLELFTGDLNLIADYSKFYMFNNQKEYKIVGPILFSAPKKFLNIDNKNKKILLSFGTSFDKEWVQQFIEKLPNEYSYILTTCGEKFHLGEKDIELQKFIDFKNLSDKISFAIIHGGQGTVYAMAEQAIPFIGIPFFNEQLWNIKKFSDFGAAFLMKKEEDIKKIISTFTLTISDYQNEMLEISQGILRESSKSLDNVVKEVVQFIEQ</sequence>
<dbReference type="EMBL" id="CP032628">
    <property type="protein sequence ID" value="AYG02065.1"/>
    <property type="molecule type" value="Genomic_DNA"/>
</dbReference>
<proteinExistence type="predicted"/>
<evidence type="ECO:0000256" key="1">
    <source>
        <dbReference type="ARBA" id="ARBA00022676"/>
    </source>
</evidence>
<evidence type="ECO:0000256" key="2">
    <source>
        <dbReference type="ARBA" id="ARBA00022679"/>
    </source>
</evidence>